<protein>
    <submittedName>
        <fullName evidence="2">Uncharacterized protein YrrD, contains PRC-barrel domain</fullName>
    </submittedName>
</protein>
<dbReference type="Pfam" id="PF05239">
    <property type="entry name" value="PRC"/>
    <property type="match status" value="1"/>
</dbReference>
<dbReference type="Gene3D" id="2.30.30.240">
    <property type="entry name" value="PRC-barrel domain"/>
    <property type="match status" value="1"/>
</dbReference>
<name>A0A1G9YC07_9ACTN</name>
<dbReference type="InterPro" id="IPR027275">
    <property type="entry name" value="PRC-brl_dom"/>
</dbReference>
<reference evidence="3" key="1">
    <citation type="submission" date="2016-10" db="EMBL/GenBank/DDBJ databases">
        <authorList>
            <person name="Varghese N."/>
            <person name="Submissions S."/>
        </authorList>
    </citation>
    <scope>NUCLEOTIDE SEQUENCE [LARGE SCALE GENOMIC DNA]</scope>
    <source>
        <strain evidence="3">CGMCC 4.7042</strain>
    </source>
</reference>
<keyword evidence="3" id="KW-1185">Reference proteome</keyword>
<dbReference type="GeneID" id="40832211"/>
<dbReference type="Proteomes" id="UP000199063">
    <property type="component" value="Unassembled WGS sequence"/>
</dbReference>
<dbReference type="EMBL" id="FNHI01000018">
    <property type="protein sequence ID" value="SDN06622.1"/>
    <property type="molecule type" value="Genomic_DNA"/>
</dbReference>
<feature type="domain" description="PRC-barrel" evidence="1">
    <location>
        <begin position="5"/>
        <end position="77"/>
    </location>
</feature>
<evidence type="ECO:0000313" key="3">
    <source>
        <dbReference type="Proteomes" id="UP000199063"/>
    </source>
</evidence>
<dbReference type="OrthoDB" id="4862540at2"/>
<sequence>MSTYLRAREIREEPVVTLAGEDIAQVKDIVFDPMRGTLTCFTLSGRGLLAGPLKRALLWKKVHALGPDAVMVRDGKALEEDDQAARESIDAPGGGHVIGARMMTEDGTVLGTITDVIIETGKAPQVIGYEVVSTAQTGRTLFLPVIKPSSVSEEMVVVPACTADFSAGDVVGLPAAAEGLRRRLEQET</sequence>
<dbReference type="SUPFAM" id="SSF50346">
    <property type="entry name" value="PRC-barrel domain"/>
    <property type="match status" value="2"/>
</dbReference>
<gene>
    <name evidence="2" type="ORF">SAMN05444921_11861</name>
</gene>
<evidence type="ECO:0000259" key="1">
    <source>
        <dbReference type="Pfam" id="PF05239"/>
    </source>
</evidence>
<organism evidence="2 3">
    <name type="scientific">Streptomyces wuyuanensis</name>
    <dbReference type="NCBI Taxonomy" id="1196353"/>
    <lineage>
        <taxon>Bacteria</taxon>
        <taxon>Bacillati</taxon>
        <taxon>Actinomycetota</taxon>
        <taxon>Actinomycetes</taxon>
        <taxon>Kitasatosporales</taxon>
        <taxon>Streptomycetaceae</taxon>
        <taxon>Streptomyces</taxon>
    </lineage>
</organism>
<proteinExistence type="predicted"/>
<dbReference type="InterPro" id="IPR011033">
    <property type="entry name" value="PRC_barrel-like_sf"/>
</dbReference>
<accession>A0A1G9YC07</accession>
<dbReference type="RefSeq" id="WP_093658506.1">
    <property type="nucleotide sequence ID" value="NZ_FNHI01000018.1"/>
</dbReference>
<evidence type="ECO:0000313" key="2">
    <source>
        <dbReference type="EMBL" id="SDN06622.1"/>
    </source>
</evidence>
<dbReference type="AlphaFoldDB" id="A0A1G9YC07"/>
<dbReference type="STRING" id="1196353.SAMN05444921_11861"/>